<evidence type="ECO:0000313" key="2">
    <source>
        <dbReference type="EMBL" id="RUR84187.1"/>
    </source>
</evidence>
<feature type="domain" description="N-acetyltransferase" evidence="1">
    <location>
        <begin position="11"/>
        <end position="160"/>
    </location>
</feature>
<keyword evidence="2" id="KW-0808">Transferase</keyword>
<dbReference type="STRING" id="211165.GCA_000317285_00660"/>
<dbReference type="SUPFAM" id="SSF55729">
    <property type="entry name" value="Acyl-CoA N-acyltransferases (Nat)"/>
    <property type="match status" value="1"/>
</dbReference>
<protein>
    <submittedName>
        <fullName evidence="2">N-acetyltransferase</fullName>
    </submittedName>
</protein>
<dbReference type="EMBL" id="RSCJ01000005">
    <property type="protein sequence ID" value="RUR84187.1"/>
    <property type="molecule type" value="Genomic_DNA"/>
</dbReference>
<dbReference type="InterPro" id="IPR000182">
    <property type="entry name" value="GNAT_dom"/>
</dbReference>
<name>A0A433NM89_CHLFR</name>
<sequence length="160" mass="18342">MRLTFDIIDEQTARYILTWRYEPPYDFYNSDSEKLESALTTLLNPENCYYSIWDESRAVIGYCCFGNEAQVPGGDYSQGALDVGMELRPDRTGKGQGTQIIQAVIVFARQNFQASKLRVTIAAFNQRALRAWQKAGFEIVKEFVKAADSQRFFILMGYFV</sequence>
<dbReference type="GO" id="GO:0016747">
    <property type="term" value="F:acyltransferase activity, transferring groups other than amino-acyl groups"/>
    <property type="evidence" value="ECO:0007669"/>
    <property type="project" value="InterPro"/>
</dbReference>
<reference evidence="2 3" key="1">
    <citation type="journal article" date="2019" name="Genome Biol. Evol.">
        <title>Day and night: Metabolic profiles and evolutionary relationships of six axenic non-marine cyanobacteria.</title>
        <authorList>
            <person name="Will S.E."/>
            <person name="Henke P."/>
            <person name="Boedeker C."/>
            <person name="Huang S."/>
            <person name="Brinkmann H."/>
            <person name="Rohde M."/>
            <person name="Jarek M."/>
            <person name="Friedl T."/>
            <person name="Seufert S."/>
            <person name="Schumacher M."/>
            <person name="Overmann J."/>
            <person name="Neumann-Schaal M."/>
            <person name="Petersen J."/>
        </authorList>
    </citation>
    <scope>NUCLEOTIDE SEQUENCE [LARGE SCALE GENOMIC DNA]</scope>
    <source>
        <strain evidence="2 3">PCC 6912</strain>
    </source>
</reference>
<dbReference type="Proteomes" id="UP000268857">
    <property type="component" value="Unassembled WGS sequence"/>
</dbReference>
<evidence type="ECO:0000313" key="3">
    <source>
        <dbReference type="Proteomes" id="UP000268857"/>
    </source>
</evidence>
<evidence type="ECO:0000259" key="1">
    <source>
        <dbReference type="PROSITE" id="PS51186"/>
    </source>
</evidence>
<dbReference type="InterPro" id="IPR016181">
    <property type="entry name" value="Acyl_CoA_acyltransferase"/>
</dbReference>
<organism evidence="2 3">
    <name type="scientific">Chlorogloeopsis fritschii PCC 6912</name>
    <dbReference type="NCBI Taxonomy" id="211165"/>
    <lineage>
        <taxon>Bacteria</taxon>
        <taxon>Bacillati</taxon>
        <taxon>Cyanobacteriota</taxon>
        <taxon>Cyanophyceae</taxon>
        <taxon>Nostocales</taxon>
        <taxon>Chlorogloeopsidaceae</taxon>
        <taxon>Chlorogloeopsis</taxon>
    </lineage>
</organism>
<dbReference type="Pfam" id="PF00583">
    <property type="entry name" value="Acetyltransf_1"/>
    <property type="match status" value="1"/>
</dbReference>
<dbReference type="RefSeq" id="WP_016873233.1">
    <property type="nucleotide sequence ID" value="NZ_AJLN01000040.1"/>
</dbReference>
<dbReference type="AlphaFoldDB" id="A0A433NM89"/>
<dbReference type="PROSITE" id="PS51186">
    <property type="entry name" value="GNAT"/>
    <property type="match status" value="1"/>
</dbReference>
<dbReference type="Gene3D" id="3.40.630.30">
    <property type="match status" value="1"/>
</dbReference>
<gene>
    <name evidence="2" type="ORF">PCC6912_17810</name>
</gene>
<proteinExistence type="predicted"/>
<keyword evidence="3" id="KW-1185">Reference proteome</keyword>
<comment type="caution">
    <text evidence="2">The sequence shown here is derived from an EMBL/GenBank/DDBJ whole genome shotgun (WGS) entry which is preliminary data.</text>
</comment>
<dbReference type="OrthoDB" id="423921at2"/>
<accession>A0A433NM89</accession>